<dbReference type="InterPro" id="IPR001996">
    <property type="entry name" value="PTS_IIB_1"/>
</dbReference>
<name>A0ABY5I3U1_9FIRM</name>
<dbReference type="RefSeq" id="WP_290141458.1">
    <property type="nucleotide sequence ID" value="NZ_CP101620.1"/>
</dbReference>
<dbReference type="PROSITE" id="PS01035">
    <property type="entry name" value="PTS_EIIB_TYPE_1_CYS"/>
    <property type="match status" value="1"/>
</dbReference>
<dbReference type="Pfam" id="PF00367">
    <property type="entry name" value="PTS_EIIB"/>
    <property type="match status" value="1"/>
</dbReference>
<reference evidence="8" key="1">
    <citation type="submission" date="2022-07" db="EMBL/GenBank/DDBJ databases">
        <title>Faecal culturing of patients with breast cancer.</title>
        <authorList>
            <person name="Teng N.M.Y."/>
            <person name="Kiu R."/>
            <person name="Evans R."/>
            <person name="Baker D.J."/>
            <person name="Zenner C."/>
            <person name="Robinson S.D."/>
            <person name="Hall L.J."/>
        </authorList>
    </citation>
    <scope>NUCLEOTIDE SEQUENCE</scope>
    <source>
        <strain evidence="8">LH1062</strain>
    </source>
</reference>
<sequence>MDYQGIANKIIDGVGGQDNIRHAMHCATRLRLNLKNNDLVDEKKLEAIDEVKGTFLAGDQYQIILGSGLVNIVCDEVKKILGMSDEEVVEELGENKDHSFNVQLSY</sequence>
<evidence type="ECO:0000256" key="4">
    <source>
        <dbReference type="ARBA" id="ARBA00022683"/>
    </source>
</evidence>
<feature type="active site" description="Phosphocysteine intermediate; for EIIB activity" evidence="6">
    <location>
        <position position="26"/>
    </location>
</feature>
<dbReference type="PANTHER" id="PTHR30175">
    <property type="entry name" value="PHOSPHOTRANSFERASE SYSTEM TRANSPORT PROTEIN"/>
    <property type="match status" value="1"/>
</dbReference>
<dbReference type="PANTHER" id="PTHR30175:SF7">
    <property type="entry name" value="NEGATIVE REGULATOR OF SACY ACTIVITY"/>
    <property type="match status" value="1"/>
</dbReference>
<dbReference type="InterPro" id="IPR036878">
    <property type="entry name" value="Glu_permease_IIB"/>
</dbReference>
<evidence type="ECO:0000256" key="5">
    <source>
        <dbReference type="ARBA" id="ARBA00022777"/>
    </source>
</evidence>
<dbReference type="CDD" id="cd00212">
    <property type="entry name" value="PTS_IIB_glc"/>
    <property type="match status" value="1"/>
</dbReference>
<evidence type="ECO:0000256" key="6">
    <source>
        <dbReference type="PROSITE-ProRule" id="PRU00421"/>
    </source>
</evidence>
<dbReference type="Proteomes" id="UP001060112">
    <property type="component" value="Chromosome"/>
</dbReference>
<proteinExistence type="predicted"/>
<keyword evidence="3" id="KW-0808">Transferase</keyword>
<keyword evidence="4" id="KW-0598">Phosphotransferase system</keyword>
<keyword evidence="1" id="KW-0813">Transport</keyword>
<dbReference type="InterPro" id="IPR018113">
    <property type="entry name" value="PTrfase_EIIB_Cys"/>
</dbReference>
<organism evidence="8 9">
    <name type="scientific">Allocoprobacillus halotolerans</name>
    <dbReference type="NCBI Taxonomy" id="2944914"/>
    <lineage>
        <taxon>Bacteria</taxon>
        <taxon>Bacillati</taxon>
        <taxon>Bacillota</taxon>
        <taxon>Erysipelotrichia</taxon>
        <taxon>Erysipelotrichales</taxon>
        <taxon>Erysipelotrichaceae</taxon>
        <taxon>Allocoprobacillus</taxon>
    </lineage>
</organism>
<keyword evidence="2" id="KW-0762">Sugar transport</keyword>
<dbReference type="EMBL" id="CP101620">
    <property type="protein sequence ID" value="UTY40024.1"/>
    <property type="molecule type" value="Genomic_DNA"/>
</dbReference>
<dbReference type="PROSITE" id="PS51098">
    <property type="entry name" value="PTS_EIIB_TYPE_1"/>
    <property type="match status" value="1"/>
</dbReference>
<dbReference type="SUPFAM" id="SSF55604">
    <property type="entry name" value="Glucose permease domain IIB"/>
    <property type="match status" value="1"/>
</dbReference>
<evidence type="ECO:0000313" key="8">
    <source>
        <dbReference type="EMBL" id="UTY40024.1"/>
    </source>
</evidence>
<gene>
    <name evidence="8" type="ORF">NMU03_04255</name>
</gene>
<evidence type="ECO:0000313" key="9">
    <source>
        <dbReference type="Proteomes" id="UP001060112"/>
    </source>
</evidence>
<evidence type="ECO:0000256" key="1">
    <source>
        <dbReference type="ARBA" id="ARBA00022448"/>
    </source>
</evidence>
<evidence type="ECO:0000256" key="3">
    <source>
        <dbReference type="ARBA" id="ARBA00022679"/>
    </source>
</evidence>
<keyword evidence="9" id="KW-1185">Reference proteome</keyword>
<keyword evidence="5" id="KW-0418">Kinase</keyword>
<evidence type="ECO:0000259" key="7">
    <source>
        <dbReference type="PROSITE" id="PS51098"/>
    </source>
</evidence>
<feature type="domain" description="PTS EIIB type-1" evidence="7">
    <location>
        <begin position="4"/>
        <end position="87"/>
    </location>
</feature>
<dbReference type="Gene3D" id="3.30.1360.60">
    <property type="entry name" value="Glucose permease domain IIB"/>
    <property type="match status" value="1"/>
</dbReference>
<dbReference type="InterPro" id="IPR050558">
    <property type="entry name" value="PTS_Sugar-Specific_Components"/>
</dbReference>
<evidence type="ECO:0000256" key="2">
    <source>
        <dbReference type="ARBA" id="ARBA00022597"/>
    </source>
</evidence>
<accession>A0ABY5I3U1</accession>
<protein>
    <submittedName>
        <fullName evidence="8">PTS transporter subunit EIIB</fullName>
    </submittedName>
</protein>